<feature type="domain" description="GBD/FH3" evidence="4">
    <location>
        <begin position="40"/>
        <end position="424"/>
    </location>
</feature>
<feature type="compositionally biased region" description="Basic and acidic residues" evidence="3">
    <location>
        <begin position="633"/>
        <end position="652"/>
    </location>
</feature>
<dbReference type="Gene3D" id="1.25.10.10">
    <property type="entry name" value="Leucine-rich Repeat Variant"/>
    <property type="match status" value="1"/>
</dbReference>
<evidence type="ECO:0000313" key="5">
    <source>
        <dbReference type="EMBL" id="CAG9584362.1"/>
    </source>
</evidence>
<dbReference type="InterPro" id="IPR010473">
    <property type="entry name" value="GTPase-bd"/>
</dbReference>
<dbReference type="GO" id="GO:0008360">
    <property type="term" value="P:regulation of cell shape"/>
    <property type="evidence" value="ECO:0007669"/>
    <property type="project" value="TreeGrafter"/>
</dbReference>
<dbReference type="PANTHER" id="PTHR45857">
    <property type="entry name" value="FORMIN-LIKE PROTEIN"/>
    <property type="match status" value="1"/>
</dbReference>
<dbReference type="InterPro" id="IPR010472">
    <property type="entry name" value="FH3_dom"/>
</dbReference>
<evidence type="ECO:0000259" key="4">
    <source>
        <dbReference type="PROSITE" id="PS51232"/>
    </source>
</evidence>
<accession>A0A8J2R492</accession>
<feature type="region of interest" description="Disordered" evidence="3">
    <location>
        <begin position="629"/>
        <end position="666"/>
    </location>
</feature>
<dbReference type="Proteomes" id="UP000789524">
    <property type="component" value="Unassembled WGS sequence"/>
</dbReference>
<dbReference type="PANTHER" id="PTHR45857:SF9">
    <property type="entry name" value="MULTIPLE WING HAIRS, ISOFORM C"/>
    <property type="match status" value="1"/>
</dbReference>
<feature type="region of interest" description="Disordered" evidence="3">
    <location>
        <begin position="461"/>
        <end position="488"/>
    </location>
</feature>
<dbReference type="SMART" id="SM01139">
    <property type="entry name" value="Drf_FH3"/>
    <property type="match status" value="1"/>
</dbReference>
<dbReference type="Gene3D" id="3.50.30.50">
    <property type="entry name" value="Putative cyclase"/>
    <property type="match status" value="1"/>
</dbReference>
<keyword evidence="6" id="KW-1185">Reference proteome</keyword>
<feature type="compositionally biased region" description="Basic residues" evidence="3">
    <location>
        <begin position="399"/>
        <end position="411"/>
    </location>
</feature>
<evidence type="ECO:0000256" key="2">
    <source>
        <dbReference type="SAM" id="Coils"/>
    </source>
</evidence>
<name>A0A8J2R492_9NEOP</name>
<feature type="region of interest" description="Disordered" evidence="3">
    <location>
        <begin position="728"/>
        <end position="747"/>
    </location>
</feature>
<dbReference type="SUPFAM" id="SSF102198">
    <property type="entry name" value="Putative cyclase"/>
    <property type="match status" value="1"/>
</dbReference>
<dbReference type="AlphaFoldDB" id="A0A8J2R492"/>
<feature type="region of interest" description="Disordered" evidence="3">
    <location>
        <begin position="390"/>
        <end position="442"/>
    </location>
</feature>
<dbReference type="OrthoDB" id="6427809at2759"/>
<dbReference type="InterPro" id="IPR007325">
    <property type="entry name" value="KFase/CYL"/>
</dbReference>
<dbReference type="InterPro" id="IPR011989">
    <property type="entry name" value="ARM-like"/>
</dbReference>
<reference evidence="5" key="1">
    <citation type="submission" date="2021-09" db="EMBL/GenBank/DDBJ databases">
        <authorList>
            <person name="Martin H S."/>
        </authorList>
    </citation>
    <scope>NUCLEOTIDE SEQUENCE</scope>
</reference>
<feature type="coiled-coil region" evidence="2">
    <location>
        <begin position="316"/>
        <end position="367"/>
    </location>
</feature>
<dbReference type="SUPFAM" id="SSF48371">
    <property type="entry name" value="ARM repeat"/>
    <property type="match status" value="1"/>
</dbReference>
<evidence type="ECO:0000256" key="3">
    <source>
        <dbReference type="SAM" id="MobiDB-lite"/>
    </source>
</evidence>
<dbReference type="Pfam" id="PF06371">
    <property type="entry name" value="Drf_GBD"/>
    <property type="match status" value="1"/>
</dbReference>
<feature type="region of interest" description="Disordered" evidence="3">
    <location>
        <begin position="509"/>
        <end position="556"/>
    </location>
</feature>
<dbReference type="PROSITE" id="PS51232">
    <property type="entry name" value="GBD_FH3"/>
    <property type="match status" value="1"/>
</dbReference>
<evidence type="ECO:0000313" key="6">
    <source>
        <dbReference type="Proteomes" id="UP000789524"/>
    </source>
</evidence>
<dbReference type="InterPro" id="IPR014768">
    <property type="entry name" value="GBD/FH3_dom"/>
</dbReference>
<sequence length="1061" mass="119430">MSRGNYGTVNYQGRGYNDKRELTLLEGMANCGGWSEEPVSKDKQRPPIYNPEDYAASLKKWGKKTSSASLYDVEQGQDTNKAQTLPTQNSKDFRNPCLSLGEEMSLRQFGTISELLTKLRADLRLSFASFVQEFCSEPLDGVTLLLELLRNIQLSQNGEAARGPPAVRRRPLLDELACLQCLWSCCSRYTDCVRRLVASSNGVYGLTVCIMSTVNKTRILALQLLTQACPYGTTAVSEALSTLRLRYGEPVRFRFLVGALQSGGTGALQTAGLAFLNSLLASRPPRARLYIQAELEQAGFDINSFKKAIAKSPHPNEDLMKEIEKYEQQLIDIDTLNEKANEALKEKDDLRHKLELLEKRVKILQEEKGILLSLEKCLQEKCCELQEEVSTLKSEHGNSNRKKTFLMKKKNSNNNRDETSPPEDEGISSSERSLSPDGDQQRESMVYEVFNIKNETYDLKRNKRSLHKKGDTKKNDKKSSDEEDETTIDEVIQELRNIVNHAEIEQLRGRSRINNSSEQKTQREDSITSTRHSIQITTDDDQNEEEAEIVPSKILPHPPRKAKSLIHLFIPPGGQGLYSKAPDIFEENNFYSSDEGSDSLLSASRCQEPVQKKSDASFDFNECRAKFNASQEDSAKRSRTRSRDDKSVKRTESFQNSEKGSRQREYIDSMFYENSLNDNQENAKCSRVDEIVNLIESKKLTKSLERIDEGLNSMVDIVVTNEPRKYSYEKRQRSTSRTNSDAGEPLIPITRSNSRIYDSKSQDKHKLNIGFDHPFNNTFIMKRGSTSGFYSGTHILRDAPASMTSLVMNGTHSYNDLKKTTNTMGSNFALNKVTDMPKICINCGIPGLGTGLHLEHLGSTGSMQPAVIPTEYLVTRLSIIDVSYLAKSNPNLVLTLDVALQWPVLKYDPLEPTLILFKFGWTASNQLKRRCVCKIPGLSYELAEFIASNLSHVVGVATDAPTLESDQTREMTKHTVSNVLGKSGVYMIENVHINGKIPERGCLSITMPLMMIEASYVPTRLTAFCPTQKTDYKVNLALTKTSDIRKTMSRVNQVNLYEILN</sequence>
<dbReference type="GO" id="GO:0019441">
    <property type="term" value="P:L-tryptophan catabolic process to kynurenine"/>
    <property type="evidence" value="ECO:0007669"/>
    <property type="project" value="InterPro"/>
</dbReference>
<comment type="caution">
    <text evidence="5">The sequence shown here is derived from an EMBL/GenBank/DDBJ whole genome shotgun (WGS) entry which is preliminary data.</text>
</comment>
<dbReference type="GO" id="GO:0031267">
    <property type="term" value="F:small GTPase binding"/>
    <property type="evidence" value="ECO:0007669"/>
    <property type="project" value="InterPro"/>
</dbReference>
<evidence type="ECO:0000256" key="1">
    <source>
        <dbReference type="ARBA" id="ARBA00007865"/>
    </source>
</evidence>
<dbReference type="InterPro" id="IPR016024">
    <property type="entry name" value="ARM-type_fold"/>
</dbReference>
<feature type="compositionally biased region" description="Acidic residues" evidence="3">
    <location>
        <begin position="538"/>
        <end position="548"/>
    </location>
</feature>
<feature type="compositionally biased region" description="Polar residues" evidence="3">
    <location>
        <begin position="527"/>
        <end position="537"/>
    </location>
</feature>
<dbReference type="GO" id="GO:0030866">
    <property type="term" value="P:cortical actin cytoskeleton organization"/>
    <property type="evidence" value="ECO:0007669"/>
    <property type="project" value="TreeGrafter"/>
</dbReference>
<dbReference type="GO" id="GO:0016477">
    <property type="term" value="P:cell migration"/>
    <property type="evidence" value="ECO:0007669"/>
    <property type="project" value="TreeGrafter"/>
</dbReference>
<proteinExistence type="inferred from homology"/>
<dbReference type="InterPro" id="IPR043592">
    <property type="entry name" value="FMNL_animal"/>
</dbReference>
<feature type="compositionally biased region" description="Basic and acidic residues" evidence="3">
    <location>
        <begin position="468"/>
        <end position="480"/>
    </location>
</feature>
<dbReference type="GO" id="GO:0004061">
    <property type="term" value="F:arylformamidase activity"/>
    <property type="evidence" value="ECO:0007669"/>
    <property type="project" value="InterPro"/>
</dbReference>
<protein>
    <submittedName>
        <fullName evidence="5">(African queen) hypothetical protein</fullName>
    </submittedName>
</protein>
<dbReference type="GO" id="GO:0051015">
    <property type="term" value="F:actin filament binding"/>
    <property type="evidence" value="ECO:0007669"/>
    <property type="project" value="TreeGrafter"/>
</dbReference>
<dbReference type="Pfam" id="PF04199">
    <property type="entry name" value="Cyclase"/>
    <property type="match status" value="1"/>
</dbReference>
<comment type="similarity">
    <text evidence="1">Belongs to the Cyclase 1 superfamily.</text>
</comment>
<keyword evidence="2" id="KW-0175">Coiled coil</keyword>
<dbReference type="InterPro" id="IPR037175">
    <property type="entry name" value="KFase_sf"/>
</dbReference>
<dbReference type="SMART" id="SM01140">
    <property type="entry name" value="Drf_GBD"/>
    <property type="match status" value="1"/>
</dbReference>
<gene>
    <name evidence="5" type="ORF">DCHRY22_LOCUS14965</name>
</gene>
<organism evidence="5 6">
    <name type="scientific">Danaus chrysippus</name>
    <name type="common">African queen</name>
    <dbReference type="NCBI Taxonomy" id="151541"/>
    <lineage>
        <taxon>Eukaryota</taxon>
        <taxon>Metazoa</taxon>
        <taxon>Ecdysozoa</taxon>
        <taxon>Arthropoda</taxon>
        <taxon>Hexapoda</taxon>
        <taxon>Insecta</taxon>
        <taxon>Pterygota</taxon>
        <taxon>Neoptera</taxon>
        <taxon>Endopterygota</taxon>
        <taxon>Lepidoptera</taxon>
        <taxon>Glossata</taxon>
        <taxon>Ditrysia</taxon>
        <taxon>Papilionoidea</taxon>
        <taxon>Nymphalidae</taxon>
        <taxon>Danainae</taxon>
        <taxon>Danaini</taxon>
        <taxon>Danaina</taxon>
        <taxon>Danaus</taxon>
        <taxon>Anosia</taxon>
    </lineage>
</organism>
<dbReference type="EMBL" id="CAKASE010000082">
    <property type="protein sequence ID" value="CAG9584362.1"/>
    <property type="molecule type" value="Genomic_DNA"/>
</dbReference>
<dbReference type="GO" id="GO:0005829">
    <property type="term" value="C:cytosol"/>
    <property type="evidence" value="ECO:0007669"/>
    <property type="project" value="TreeGrafter"/>
</dbReference>